<sequence>MSQSDSPAFQIIATNTLIITNVNQATFLPENLEKLKSQLEQCGTIYKFVPTKSFNRIFVTFYTTTDAKNAKEHFDKSTFLEKTIRVYFGQHISIYETDNARHLNVPELEKNWLISPPGSPPVGWIQSREDNPNSNTLADDLVHAFAKFYPGSNNDNVNSNDDFEEFTLDDNIEPKDGVTHDDLQTHTPLLTIIPNDVDIDYNTNHESNPDVPLILIQNWDDSPPSTKTKKPNLQVYNNGKAQLRPNISIHPLAPTPRPPFLSTHT</sequence>
<reference evidence="3" key="1">
    <citation type="submission" date="2021-06" db="EMBL/GenBank/DDBJ databases">
        <authorList>
            <person name="Kallberg Y."/>
            <person name="Tangrot J."/>
            <person name="Rosling A."/>
        </authorList>
    </citation>
    <scope>NUCLEOTIDE SEQUENCE</scope>
    <source>
        <strain evidence="3">FL966</strain>
    </source>
</reference>
<dbReference type="PANTHER" id="PTHR10300">
    <property type="entry name" value="CALCIPRESSIN"/>
    <property type="match status" value="1"/>
</dbReference>
<dbReference type="GO" id="GO:0003676">
    <property type="term" value="F:nucleic acid binding"/>
    <property type="evidence" value="ECO:0007669"/>
    <property type="project" value="InterPro"/>
</dbReference>
<comment type="similarity">
    <text evidence="1">Belongs to the RCAN family.</text>
</comment>
<dbReference type="Gene3D" id="3.30.70.330">
    <property type="match status" value="1"/>
</dbReference>
<name>A0A9N8Z1L6_9GLOM</name>
<dbReference type="PANTHER" id="PTHR10300:SF14">
    <property type="entry name" value="PROTEIN SARAH"/>
    <property type="match status" value="1"/>
</dbReference>
<gene>
    <name evidence="3" type="ORF">CPELLU_LOCUS1037</name>
</gene>
<dbReference type="Pfam" id="PF04847">
    <property type="entry name" value="Calcipressin"/>
    <property type="match status" value="1"/>
</dbReference>
<evidence type="ECO:0000313" key="3">
    <source>
        <dbReference type="EMBL" id="CAG8470254.1"/>
    </source>
</evidence>
<dbReference type="SUPFAM" id="SSF54928">
    <property type="entry name" value="RNA-binding domain, RBD"/>
    <property type="match status" value="1"/>
</dbReference>
<dbReference type="InterPro" id="IPR035979">
    <property type="entry name" value="RBD_domain_sf"/>
</dbReference>
<dbReference type="AlphaFoldDB" id="A0A9N8Z1L6"/>
<dbReference type="EMBL" id="CAJVQA010000349">
    <property type="protein sequence ID" value="CAG8470254.1"/>
    <property type="molecule type" value="Genomic_DNA"/>
</dbReference>
<dbReference type="GO" id="GO:0005737">
    <property type="term" value="C:cytoplasm"/>
    <property type="evidence" value="ECO:0007669"/>
    <property type="project" value="TreeGrafter"/>
</dbReference>
<comment type="caution">
    <text evidence="3">The sequence shown here is derived from an EMBL/GenBank/DDBJ whole genome shotgun (WGS) entry which is preliminary data.</text>
</comment>
<dbReference type="InterPro" id="IPR006931">
    <property type="entry name" value="Calcipressin"/>
</dbReference>
<dbReference type="GO" id="GO:0019722">
    <property type="term" value="P:calcium-mediated signaling"/>
    <property type="evidence" value="ECO:0007669"/>
    <property type="project" value="InterPro"/>
</dbReference>
<evidence type="ECO:0000256" key="1">
    <source>
        <dbReference type="ARBA" id="ARBA00008209"/>
    </source>
</evidence>
<evidence type="ECO:0000313" key="4">
    <source>
        <dbReference type="Proteomes" id="UP000789759"/>
    </source>
</evidence>
<feature type="region of interest" description="Disordered" evidence="2">
    <location>
        <begin position="241"/>
        <end position="265"/>
    </location>
</feature>
<proteinExistence type="inferred from homology"/>
<dbReference type="GO" id="GO:0008597">
    <property type="term" value="F:calcium-dependent protein serine/threonine phosphatase regulator activity"/>
    <property type="evidence" value="ECO:0007669"/>
    <property type="project" value="TreeGrafter"/>
</dbReference>
<keyword evidence="4" id="KW-1185">Reference proteome</keyword>
<dbReference type="Proteomes" id="UP000789759">
    <property type="component" value="Unassembled WGS sequence"/>
</dbReference>
<accession>A0A9N8Z1L6</accession>
<protein>
    <submittedName>
        <fullName evidence="3">1233_t:CDS:1</fullName>
    </submittedName>
</protein>
<organism evidence="3 4">
    <name type="scientific">Cetraspora pellucida</name>
    <dbReference type="NCBI Taxonomy" id="1433469"/>
    <lineage>
        <taxon>Eukaryota</taxon>
        <taxon>Fungi</taxon>
        <taxon>Fungi incertae sedis</taxon>
        <taxon>Mucoromycota</taxon>
        <taxon>Glomeromycotina</taxon>
        <taxon>Glomeromycetes</taxon>
        <taxon>Diversisporales</taxon>
        <taxon>Gigasporaceae</taxon>
        <taxon>Cetraspora</taxon>
    </lineage>
</organism>
<dbReference type="InterPro" id="IPR012677">
    <property type="entry name" value="Nucleotide-bd_a/b_plait_sf"/>
</dbReference>
<dbReference type="OrthoDB" id="17212at2759"/>
<evidence type="ECO:0000256" key="2">
    <source>
        <dbReference type="SAM" id="MobiDB-lite"/>
    </source>
</evidence>
<dbReference type="GO" id="GO:0005634">
    <property type="term" value="C:nucleus"/>
    <property type="evidence" value="ECO:0007669"/>
    <property type="project" value="TreeGrafter"/>
</dbReference>